<evidence type="ECO:0000313" key="2">
    <source>
        <dbReference type="EnsemblMetazoa" id="GAUT011466-PA"/>
    </source>
</evidence>
<keyword evidence="3" id="KW-1185">Reference proteome</keyword>
<dbReference type="VEuPathDB" id="VectorBase:GAUT011466"/>
<evidence type="ECO:0000256" key="1">
    <source>
        <dbReference type="SAM" id="Phobius"/>
    </source>
</evidence>
<proteinExistence type="predicted"/>
<keyword evidence="1" id="KW-0812">Transmembrane</keyword>
<keyword evidence="1" id="KW-1133">Transmembrane helix</keyword>
<name>A0A1A9UPS1_GLOAU</name>
<feature type="transmembrane region" description="Helical" evidence="1">
    <location>
        <begin position="20"/>
        <end position="42"/>
    </location>
</feature>
<keyword evidence="1" id="KW-0472">Membrane</keyword>
<dbReference type="AlphaFoldDB" id="A0A1A9UPS1"/>
<organism evidence="2 3">
    <name type="scientific">Glossina austeni</name>
    <name type="common">Savannah tsetse fly</name>
    <dbReference type="NCBI Taxonomy" id="7395"/>
    <lineage>
        <taxon>Eukaryota</taxon>
        <taxon>Metazoa</taxon>
        <taxon>Ecdysozoa</taxon>
        <taxon>Arthropoda</taxon>
        <taxon>Hexapoda</taxon>
        <taxon>Insecta</taxon>
        <taxon>Pterygota</taxon>
        <taxon>Neoptera</taxon>
        <taxon>Endopterygota</taxon>
        <taxon>Diptera</taxon>
        <taxon>Brachycera</taxon>
        <taxon>Muscomorpha</taxon>
        <taxon>Hippoboscoidea</taxon>
        <taxon>Glossinidae</taxon>
        <taxon>Glossina</taxon>
    </lineage>
</organism>
<dbReference type="EnsemblMetazoa" id="GAUT011466-RA">
    <property type="protein sequence ID" value="GAUT011466-PA"/>
    <property type="gene ID" value="GAUT011466"/>
</dbReference>
<reference evidence="2" key="1">
    <citation type="submission" date="2020-05" db="UniProtKB">
        <authorList>
            <consortium name="EnsemblMetazoa"/>
        </authorList>
    </citation>
    <scope>IDENTIFICATION</scope>
    <source>
        <strain evidence="2">TTRI</strain>
    </source>
</reference>
<evidence type="ECO:0000313" key="3">
    <source>
        <dbReference type="Proteomes" id="UP000078200"/>
    </source>
</evidence>
<dbReference type="Proteomes" id="UP000078200">
    <property type="component" value="Unassembled WGS sequence"/>
</dbReference>
<accession>A0A1A9UPS1</accession>
<protein>
    <submittedName>
        <fullName evidence="2">Uncharacterized protein</fullName>
    </submittedName>
</protein>
<sequence>MQSGIIRKHLDLLQTKLSALLLFIVIITEFEIICFTTLAKYVKDHKKCRDFRGRFCLTQIPRPLNNRGSTQTLRNAHNKHSKLFLHFHGLTTVAQKSLEERLFLEKGTKICLHVWHELTKSITALQKGCPTPENNVFVHVFANLVRGRLNLSYVVAAQHINACRDN</sequence>